<dbReference type="GO" id="GO:0016020">
    <property type="term" value="C:membrane"/>
    <property type="evidence" value="ECO:0007669"/>
    <property type="project" value="UniProtKB-SubCell"/>
</dbReference>
<dbReference type="SMART" id="SM00382">
    <property type="entry name" value="AAA"/>
    <property type="match status" value="2"/>
</dbReference>
<evidence type="ECO:0000256" key="4">
    <source>
        <dbReference type="ARBA" id="ARBA00022692"/>
    </source>
</evidence>
<proteinExistence type="inferred from homology"/>
<evidence type="ECO:0000256" key="9">
    <source>
        <dbReference type="SAM" id="MobiDB-lite"/>
    </source>
</evidence>
<dbReference type="Gene3D" id="1.20.1560.10">
    <property type="entry name" value="ABC transporter type 1, transmembrane domain"/>
    <property type="match status" value="2"/>
</dbReference>
<feature type="transmembrane region" description="Helical" evidence="10">
    <location>
        <begin position="182"/>
        <end position="203"/>
    </location>
</feature>
<organism evidence="13 14">
    <name type="scientific">Mortierella alpina</name>
    <name type="common">Oleaginous fungus</name>
    <name type="synonym">Mortierella renispora</name>
    <dbReference type="NCBI Taxonomy" id="64518"/>
    <lineage>
        <taxon>Eukaryota</taxon>
        <taxon>Fungi</taxon>
        <taxon>Fungi incertae sedis</taxon>
        <taxon>Mucoromycota</taxon>
        <taxon>Mortierellomycotina</taxon>
        <taxon>Mortierellomycetes</taxon>
        <taxon>Mortierellales</taxon>
        <taxon>Mortierellaceae</taxon>
        <taxon>Mortierella</taxon>
    </lineage>
</organism>
<evidence type="ECO:0000256" key="3">
    <source>
        <dbReference type="ARBA" id="ARBA00022448"/>
    </source>
</evidence>
<dbReference type="PROSITE" id="PS00211">
    <property type="entry name" value="ABC_TRANSPORTER_1"/>
    <property type="match status" value="2"/>
</dbReference>
<evidence type="ECO:0000256" key="2">
    <source>
        <dbReference type="ARBA" id="ARBA00009726"/>
    </source>
</evidence>
<feature type="transmembrane region" description="Helical" evidence="10">
    <location>
        <begin position="979"/>
        <end position="996"/>
    </location>
</feature>
<name>A0A9P6IU85_MORAP</name>
<evidence type="ECO:0000259" key="12">
    <source>
        <dbReference type="PROSITE" id="PS50929"/>
    </source>
</evidence>
<dbReference type="Pfam" id="PF00664">
    <property type="entry name" value="ABC_membrane"/>
    <property type="match status" value="2"/>
</dbReference>
<feature type="transmembrane region" description="Helical" evidence="10">
    <location>
        <begin position="324"/>
        <end position="342"/>
    </location>
</feature>
<feature type="transmembrane region" description="Helical" evidence="10">
    <location>
        <begin position="890"/>
        <end position="909"/>
    </location>
</feature>
<keyword evidence="4 10" id="KW-0812">Transmembrane</keyword>
<dbReference type="Pfam" id="PF00005">
    <property type="entry name" value="ABC_tran"/>
    <property type="match status" value="2"/>
</dbReference>
<dbReference type="PROSITE" id="PS50929">
    <property type="entry name" value="ABC_TM1F"/>
    <property type="match status" value="2"/>
</dbReference>
<dbReference type="GO" id="GO:0005524">
    <property type="term" value="F:ATP binding"/>
    <property type="evidence" value="ECO:0007669"/>
    <property type="project" value="UniProtKB-KW"/>
</dbReference>
<dbReference type="InterPro" id="IPR003439">
    <property type="entry name" value="ABC_transporter-like_ATP-bd"/>
</dbReference>
<keyword evidence="14" id="KW-1185">Reference proteome</keyword>
<evidence type="ECO:0000256" key="8">
    <source>
        <dbReference type="ARBA" id="ARBA00023136"/>
    </source>
</evidence>
<gene>
    <name evidence="13" type="ORF">BGZ70_002404</name>
</gene>
<dbReference type="PANTHER" id="PTHR24223">
    <property type="entry name" value="ATP-BINDING CASSETTE SUB-FAMILY C"/>
    <property type="match status" value="1"/>
</dbReference>
<accession>A0A9P6IU85</accession>
<evidence type="ECO:0000256" key="6">
    <source>
        <dbReference type="ARBA" id="ARBA00022840"/>
    </source>
</evidence>
<dbReference type="FunFam" id="1.20.1560.10:FF:000006">
    <property type="entry name" value="ATP-binding cassette, sub-family C (CFTR/MRP), member 9"/>
    <property type="match status" value="1"/>
</dbReference>
<keyword evidence="5" id="KW-0547">Nucleotide-binding</keyword>
<dbReference type="SUPFAM" id="SSF52540">
    <property type="entry name" value="P-loop containing nucleoside triphosphate hydrolases"/>
    <property type="match status" value="2"/>
</dbReference>
<sequence length="1320" mass="146804">MNGLFKTGYKRQLEEDDLYEMLDYNKAAFLHAGLSEQWEMEKKKAKLKGRHPSLLRATVKNFWRRYVAAAIGIELGDACQISAPLLLQQVIKFINSSNSDSPPPAWNGYVIAVGMVVITIMQNLFYQRWNLDSMVMGILVRGSLIDMVFRKATALSAYSHLVYPDGAVVNLMSTDTSRIDTAMLSIMLVISVPIYTIVIVGLLVHLLGASALLGAAILILVNPIQGWIMSKLAPIRKQASEYTDSRIRLTSEVLQGIKVIKFFAWESNFLQKLSEIRQLELYNVGKLLLIRGMVAATSASLPVFASAFSFVLYAALGNTLSPEIIFPALAFFTVLRIPLMVLPSAYTTAADAYVALKRIELFLLSEEASSIPPPDQEHPYAMTMNDASFTWEQLLSDSNEGSDSNGKKTMTVKQQPALTKPQSPATSDGPTDTICTAYLNKINLQIPRGSLVAVVGPVGSGKSSLLQAMIGNMTHTSGRLIRGSNISYAPQTPWIQNATIRDNILFDTPMDEERYWRVVKACCLEKDLTMFPFGDLTELGERGVNLSGGQKARLSLARSVYFRAGMVIMDDPLSAVDAHVGKRLWEDCMLNEMRDRTRIIATHQLHVLPDTDYIICMKDGAIAEEGTYKDLMAKNGDFCALMAQYGGVQQEEEEEAKVEEDQDAIDHAVMMKLERGGRAPSEKAKSVRLSMVGDSKEVYEEEDEQETGSLDEKAEGKDAKVKKAQKLMSEEERETGAVKGNVYGGYLRASGRLLWAAVFGFFVLQQFANVMGNQWISWWSEDELELSQHTYIGVYVAWTLAQLLFVFIAATLLSYAVIRTANNLHDAAFKQVLFSPLAFFDTTPLGRILNRFSRDVDTLDNVLWSTLYESFITVVTLMGTMVLIIIVFPWLLLAIAPLMGLYWAISVYYRSTSREVKRLDSNMRSHLYAYFSECLTGLGTLKAYNMVQKAILKNEYRIDLNNRPYYLFQLGARWMSIRVNLLGATLTFSTVVLIVATRKTINPAQAGLVLSYLARISGDLNWGIQRLSTLENNMNSAERLMHYVTNLVQERPAQKPEAQPDPSWPAHGQISFQNVSMRYRPDLPKVLRDISFEIQAGHKVGVVGRTGAGKSSLIQALFLLSELDEGQIVLDGISTQDIGTADLRSHIAIIPQDPVLFQGTFRYNLDPLEKHTEQELWQVLETSDLKAYVQAQEGGLDAMVSAQGENLSVGQRQLVCLSRALLAKSKVVVLDEATASVDMATDALIQKAIRVDFATSTVVTVAHRINTIIDYDRILVMNKGQLAEYDSAYNLLSNPDSIFSRMVAETGAQNAAHLRSLVGL</sequence>
<dbReference type="GO" id="GO:0016887">
    <property type="term" value="F:ATP hydrolysis activity"/>
    <property type="evidence" value="ECO:0007669"/>
    <property type="project" value="InterPro"/>
</dbReference>
<protein>
    <recommendedName>
        <fullName evidence="15">P-loop containing nucleoside triphosphate hydrolase protein</fullName>
    </recommendedName>
</protein>
<evidence type="ECO:0000256" key="10">
    <source>
        <dbReference type="SAM" id="Phobius"/>
    </source>
</evidence>
<dbReference type="EMBL" id="JAAAHY010001583">
    <property type="protein sequence ID" value="KAF9948009.1"/>
    <property type="molecule type" value="Genomic_DNA"/>
</dbReference>
<dbReference type="SUPFAM" id="SSF90123">
    <property type="entry name" value="ABC transporter transmembrane region"/>
    <property type="match status" value="2"/>
</dbReference>
<evidence type="ECO:0000313" key="13">
    <source>
        <dbReference type="EMBL" id="KAF9948009.1"/>
    </source>
</evidence>
<keyword evidence="6" id="KW-0067">ATP-binding</keyword>
<evidence type="ECO:0000256" key="7">
    <source>
        <dbReference type="ARBA" id="ARBA00022989"/>
    </source>
</evidence>
<feature type="region of interest" description="Disordered" evidence="9">
    <location>
        <begin position="695"/>
        <end position="717"/>
    </location>
</feature>
<dbReference type="InterPro" id="IPR011527">
    <property type="entry name" value="ABC1_TM_dom"/>
</dbReference>
<dbReference type="CDD" id="cd18606">
    <property type="entry name" value="ABC_6TM_YOR1_D2_like"/>
    <property type="match status" value="1"/>
</dbReference>
<keyword evidence="3" id="KW-0813">Transport</keyword>
<dbReference type="GO" id="GO:0140359">
    <property type="term" value="F:ABC-type transporter activity"/>
    <property type="evidence" value="ECO:0007669"/>
    <property type="project" value="InterPro"/>
</dbReference>
<feature type="domain" description="ABC transmembrane type-1" evidence="12">
    <location>
        <begin position="756"/>
        <end position="1032"/>
    </location>
</feature>
<evidence type="ECO:0000256" key="1">
    <source>
        <dbReference type="ARBA" id="ARBA00004141"/>
    </source>
</evidence>
<feature type="transmembrane region" description="Helical" evidence="10">
    <location>
        <begin position="862"/>
        <end position="884"/>
    </location>
</feature>
<dbReference type="InterPro" id="IPR050173">
    <property type="entry name" value="ABC_transporter_C-like"/>
</dbReference>
<feature type="domain" description="ABC transporter" evidence="11">
    <location>
        <begin position="1070"/>
        <end position="1304"/>
    </location>
</feature>
<feature type="transmembrane region" description="Helical" evidence="10">
    <location>
        <begin position="288"/>
        <end position="312"/>
    </location>
</feature>
<comment type="caution">
    <text evidence="13">The sequence shown here is derived from an EMBL/GenBank/DDBJ whole genome shotgun (WGS) entry which is preliminary data.</text>
</comment>
<feature type="transmembrane region" description="Helical" evidence="10">
    <location>
        <begin position="792"/>
        <end position="818"/>
    </location>
</feature>
<dbReference type="PANTHER" id="PTHR24223:SF456">
    <property type="entry name" value="MULTIDRUG RESISTANCE-ASSOCIATED PROTEIN LETHAL(2)03659"/>
    <property type="match status" value="1"/>
</dbReference>
<feature type="transmembrane region" description="Helical" evidence="10">
    <location>
        <begin position="66"/>
        <end position="86"/>
    </location>
</feature>
<dbReference type="InterPro" id="IPR003593">
    <property type="entry name" value="AAA+_ATPase"/>
</dbReference>
<keyword evidence="7 10" id="KW-1133">Transmembrane helix</keyword>
<dbReference type="InterPro" id="IPR017871">
    <property type="entry name" value="ABC_transporter-like_CS"/>
</dbReference>
<dbReference type="InterPro" id="IPR027417">
    <property type="entry name" value="P-loop_NTPase"/>
</dbReference>
<dbReference type="Proteomes" id="UP000738359">
    <property type="component" value="Unassembled WGS sequence"/>
</dbReference>
<dbReference type="CDD" id="cd03244">
    <property type="entry name" value="ABCC_MRP_domain2"/>
    <property type="match status" value="1"/>
</dbReference>
<dbReference type="FunFam" id="3.40.50.300:FF:000163">
    <property type="entry name" value="Multidrug resistance-associated protein member 4"/>
    <property type="match status" value="1"/>
</dbReference>
<dbReference type="CDD" id="cd18597">
    <property type="entry name" value="ABC_6TM_YOR1_D1_like"/>
    <property type="match status" value="1"/>
</dbReference>
<reference evidence="13" key="1">
    <citation type="journal article" date="2020" name="Fungal Divers.">
        <title>Resolving the Mortierellaceae phylogeny through synthesis of multi-gene phylogenetics and phylogenomics.</title>
        <authorList>
            <person name="Vandepol N."/>
            <person name="Liber J."/>
            <person name="Desiro A."/>
            <person name="Na H."/>
            <person name="Kennedy M."/>
            <person name="Barry K."/>
            <person name="Grigoriev I.V."/>
            <person name="Miller A.N."/>
            <person name="O'Donnell K."/>
            <person name="Stajich J.E."/>
            <person name="Bonito G."/>
        </authorList>
    </citation>
    <scope>NUCLEOTIDE SEQUENCE</scope>
    <source>
        <strain evidence="13">CK1249</strain>
    </source>
</reference>
<dbReference type="FunFam" id="1.20.1560.10:FF:000010">
    <property type="entry name" value="Multidrug resistance-associated ABC transporter"/>
    <property type="match status" value="1"/>
</dbReference>
<evidence type="ECO:0000259" key="11">
    <source>
        <dbReference type="PROSITE" id="PS50893"/>
    </source>
</evidence>
<feature type="domain" description="ABC transmembrane type-1" evidence="12">
    <location>
        <begin position="75"/>
        <end position="351"/>
    </location>
</feature>
<dbReference type="InterPro" id="IPR036640">
    <property type="entry name" value="ABC1_TM_sf"/>
</dbReference>
<dbReference type="FunFam" id="3.40.50.300:FF:000997">
    <property type="entry name" value="Multidrug resistance-associated protein 1"/>
    <property type="match status" value="1"/>
</dbReference>
<comment type="subcellular location">
    <subcellularLocation>
        <location evidence="1">Membrane</location>
        <topology evidence="1">Multi-pass membrane protein</topology>
    </subcellularLocation>
</comment>
<keyword evidence="8 10" id="KW-0472">Membrane</keyword>
<feature type="transmembrane region" description="Helical" evidence="10">
    <location>
        <begin position="209"/>
        <end position="228"/>
    </location>
</feature>
<evidence type="ECO:0000256" key="5">
    <source>
        <dbReference type="ARBA" id="ARBA00022741"/>
    </source>
</evidence>
<evidence type="ECO:0000313" key="14">
    <source>
        <dbReference type="Proteomes" id="UP000738359"/>
    </source>
</evidence>
<feature type="domain" description="ABC transporter" evidence="11">
    <location>
        <begin position="419"/>
        <end position="644"/>
    </location>
</feature>
<comment type="similarity">
    <text evidence="2">Belongs to the ABC transporter superfamily. ABCC family. Conjugate transporter (TC 3.A.1.208) subfamily.</text>
</comment>
<dbReference type="Gene3D" id="3.40.50.300">
    <property type="entry name" value="P-loop containing nucleotide triphosphate hydrolases"/>
    <property type="match status" value="2"/>
</dbReference>
<dbReference type="OrthoDB" id="6500128at2759"/>
<evidence type="ECO:0008006" key="15">
    <source>
        <dbReference type="Google" id="ProtNLM"/>
    </source>
</evidence>
<feature type="transmembrane region" description="Helical" evidence="10">
    <location>
        <begin position="106"/>
        <end position="126"/>
    </location>
</feature>
<feature type="transmembrane region" description="Helical" evidence="10">
    <location>
        <begin position="753"/>
        <end position="772"/>
    </location>
</feature>
<feature type="region of interest" description="Disordered" evidence="9">
    <location>
        <begin position="397"/>
        <end position="429"/>
    </location>
</feature>
<dbReference type="PROSITE" id="PS50893">
    <property type="entry name" value="ABC_TRANSPORTER_2"/>
    <property type="match status" value="2"/>
</dbReference>
<dbReference type="CDD" id="cd03250">
    <property type="entry name" value="ABCC_MRP_domain1"/>
    <property type="match status" value="1"/>
</dbReference>